<evidence type="ECO:0000256" key="4">
    <source>
        <dbReference type="RuleBase" id="RU004106"/>
    </source>
</evidence>
<dbReference type="PROSITE" id="PS00770">
    <property type="entry name" value="AA_TRANSFER_CLASS_4"/>
    <property type="match status" value="1"/>
</dbReference>
<keyword evidence="7" id="KW-1185">Reference proteome</keyword>
<dbReference type="AlphaFoldDB" id="A0AAU0USW8"/>
<evidence type="ECO:0000256" key="2">
    <source>
        <dbReference type="ARBA" id="ARBA00009320"/>
    </source>
</evidence>
<dbReference type="GO" id="GO:0008652">
    <property type="term" value="P:amino acid biosynthetic process"/>
    <property type="evidence" value="ECO:0007669"/>
    <property type="project" value="UniProtKB-ARBA"/>
</dbReference>
<comment type="similarity">
    <text evidence="2 4">Belongs to the class-IV pyridoxal-phosphate-dependent aminotransferase family.</text>
</comment>
<keyword evidence="3 5" id="KW-0663">Pyridoxal phosphate</keyword>
<dbReference type="InterPro" id="IPR036038">
    <property type="entry name" value="Aminotransferase-like"/>
</dbReference>
<dbReference type="InterPro" id="IPR001544">
    <property type="entry name" value="Aminotrans_IV"/>
</dbReference>
<dbReference type="InterPro" id="IPR050571">
    <property type="entry name" value="Class-IV_PLP-Dep_Aminotrnsfr"/>
</dbReference>
<dbReference type="KEGG" id="dbc:MFMK1_003205"/>
<dbReference type="SUPFAM" id="SSF56752">
    <property type="entry name" value="D-aminoacid aminotransferase-like PLP-dependent enzymes"/>
    <property type="match status" value="1"/>
</dbReference>
<dbReference type="InterPro" id="IPR018300">
    <property type="entry name" value="Aminotrans_IV_CS"/>
</dbReference>
<proteinExistence type="inferred from homology"/>
<dbReference type="EMBL" id="CP121694">
    <property type="protein sequence ID" value="WRO23346.1"/>
    <property type="molecule type" value="Genomic_DNA"/>
</dbReference>
<dbReference type="FunFam" id="3.20.10.10:FF:000002">
    <property type="entry name" value="D-alanine aminotransferase"/>
    <property type="match status" value="1"/>
</dbReference>
<dbReference type="Pfam" id="PF01063">
    <property type="entry name" value="Aminotran_4"/>
    <property type="match status" value="1"/>
</dbReference>
<reference evidence="6 7" key="1">
    <citation type="submission" date="2023-04" db="EMBL/GenBank/DDBJ databases">
        <authorList>
            <person name="Hsu D."/>
        </authorList>
    </citation>
    <scope>NUCLEOTIDE SEQUENCE [LARGE SCALE GENOMIC DNA]</scope>
    <source>
        <strain evidence="6 7">MK1</strain>
    </source>
</reference>
<dbReference type="Gene3D" id="3.20.10.10">
    <property type="entry name" value="D-amino Acid Aminotransferase, subunit A, domain 2"/>
    <property type="match status" value="1"/>
</dbReference>
<dbReference type="PANTHER" id="PTHR42743:SF11">
    <property type="entry name" value="AMINODEOXYCHORISMATE LYASE"/>
    <property type="match status" value="1"/>
</dbReference>
<evidence type="ECO:0000256" key="3">
    <source>
        <dbReference type="ARBA" id="ARBA00022898"/>
    </source>
</evidence>
<accession>A0AAU0USW8</accession>
<dbReference type="Gene3D" id="3.30.470.10">
    <property type="match status" value="1"/>
</dbReference>
<keyword evidence="6" id="KW-0032">Aminotransferase</keyword>
<dbReference type="GO" id="GO:0008483">
    <property type="term" value="F:transaminase activity"/>
    <property type="evidence" value="ECO:0007669"/>
    <property type="project" value="UniProtKB-KW"/>
</dbReference>
<evidence type="ECO:0000256" key="1">
    <source>
        <dbReference type="ARBA" id="ARBA00001933"/>
    </source>
</evidence>
<evidence type="ECO:0000256" key="5">
    <source>
        <dbReference type="RuleBase" id="RU004516"/>
    </source>
</evidence>
<organism evidence="6 7">
    <name type="scientific">Metallumcola ferriviriculae</name>
    <dbReference type="NCBI Taxonomy" id="3039180"/>
    <lineage>
        <taxon>Bacteria</taxon>
        <taxon>Bacillati</taxon>
        <taxon>Bacillota</taxon>
        <taxon>Clostridia</taxon>
        <taxon>Neomoorellales</taxon>
        <taxon>Desulfitibacteraceae</taxon>
        <taxon>Metallumcola</taxon>
    </lineage>
</organism>
<gene>
    <name evidence="6" type="ORF">MFMK1_003205</name>
</gene>
<comment type="cofactor">
    <cofactor evidence="1 5">
        <name>pyridoxal 5'-phosphate</name>
        <dbReference type="ChEBI" id="CHEBI:597326"/>
    </cofactor>
</comment>
<dbReference type="InterPro" id="IPR043131">
    <property type="entry name" value="BCAT-like_N"/>
</dbReference>
<dbReference type="GO" id="GO:0005829">
    <property type="term" value="C:cytosol"/>
    <property type="evidence" value="ECO:0007669"/>
    <property type="project" value="TreeGrafter"/>
</dbReference>
<dbReference type="GO" id="GO:0046394">
    <property type="term" value="P:carboxylic acid biosynthetic process"/>
    <property type="evidence" value="ECO:0007669"/>
    <property type="project" value="UniProtKB-ARBA"/>
</dbReference>
<dbReference type="InterPro" id="IPR043132">
    <property type="entry name" value="BCAT-like_C"/>
</dbReference>
<dbReference type="RefSeq" id="WP_366922730.1">
    <property type="nucleotide sequence ID" value="NZ_CP121694.1"/>
</dbReference>
<name>A0AAU0USW8_9FIRM</name>
<keyword evidence="6" id="KW-0808">Transferase</keyword>
<dbReference type="PANTHER" id="PTHR42743">
    <property type="entry name" value="AMINO-ACID AMINOTRANSFERASE"/>
    <property type="match status" value="1"/>
</dbReference>
<dbReference type="Proteomes" id="UP001329915">
    <property type="component" value="Chromosome"/>
</dbReference>
<evidence type="ECO:0000313" key="7">
    <source>
        <dbReference type="Proteomes" id="UP001329915"/>
    </source>
</evidence>
<protein>
    <submittedName>
        <fullName evidence="6">Aminotransferase class IV</fullName>
    </submittedName>
</protein>
<sequence length="273" mass="29741">MDYGYHNGNILPREELIIDVADLGFQYGLGLFETVKINHGKPIWLEEHISRLQAGLEVLHISPAGLDGELSSAVPEVIRATRLEMGSVKIMTSGYGPGRPDNVFVTVKKGIPYSHEQRRKGFSVAIVSLLRRNPLSPFVGLKSLNFGENILARSEVAAKGADEGLLLNTDGFTAEGTVSNIFWYDGKVLKTPSISAGILPGIARAKIMETAAKLTIPVQQVLAEPGELSSAQEIFLTNSLMGIMPVTVFEGKPLAREKNRIIDVLNGELDHIW</sequence>
<evidence type="ECO:0000313" key="6">
    <source>
        <dbReference type="EMBL" id="WRO23346.1"/>
    </source>
</evidence>